<evidence type="ECO:0000313" key="3">
    <source>
        <dbReference type="Proteomes" id="UP001239462"/>
    </source>
</evidence>
<protein>
    <recommendedName>
        <fullName evidence="4">Secreted protein</fullName>
    </recommendedName>
</protein>
<dbReference type="Proteomes" id="UP001239462">
    <property type="component" value="Unassembled WGS sequence"/>
</dbReference>
<keyword evidence="1" id="KW-0732">Signal</keyword>
<evidence type="ECO:0008006" key="4">
    <source>
        <dbReference type="Google" id="ProtNLM"/>
    </source>
</evidence>
<feature type="chain" id="PRO_5045998609" description="Secreted protein" evidence="1">
    <location>
        <begin position="22"/>
        <end position="187"/>
    </location>
</feature>
<dbReference type="EMBL" id="JASZZN010000017">
    <property type="protein sequence ID" value="MDM4017873.1"/>
    <property type="molecule type" value="Genomic_DNA"/>
</dbReference>
<reference evidence="2 3" key="1">
    <citation type="submission" date="2023-06" db="EMBL/GenBank/DDBJ databases">
        <title>Roseiconus lacunae JC819 isolated from Gulf of Mannar region, Tamil Nadu.</title>
        <authorList>
            <person name="Pk S."/>
            <person name="Ch S."/>
            <person name="Ch V.R."/>
        </authorList>
    </citation>
    <scope>NUCLEOTIDE SEQUENCE [LARGE SCALE GENOMIC DNA]</scope>
    <source>
        <strain evidence="2 3">JC819</strain>
    </source>
</reference>
<evidence type="ECO:0000256" key="1">
    <source>
        <dbReference type="SAM" id="SignalP"/>
    </source>
</evidence>
<organism evidence="2 3">
    <name type="scientific">Roseiconus lacunae</name>
    <dbReference type="NCBI Taxonomy" id="2605694"/>
    <lineage>
        <taxon>Bacteria</taxon>
        <taxon>Pseudomonadati</taxon>
        <taxon>Planctomycetota</taxon>
        <taxon>Planctomycetia</taxon>
        <taxon>Pirellulales</taxon>
        <taxon>Pirellulaceae</taxon>
        <taxon>Roseiconus</taxon>
    </lineage>
</organism>
<sequence>MSRILASVCALALFAVSSVHAEEGEACLQSGDGIGAFYVVKVAGAEGDGVEQGQKLCYRCRYGQRPMVMVFARDTEGKVGNLVKEIDSAVAANEDAKLKGLVTMLGKDESKLKESASKFASKTNAKNIPFVVATDHETGPSSYKINEDAAVTVVVASNSKVVASHSFKSADEVDVAAVMGEVKKALN</sequence>
<name>A0ABT7PNG9_9BACT</name>
<comment type="caution">
    <text evidence="2">The sequence shown here is derived from an EMBL/GenBank/DDBJ whole genome shotgun (WGS) entry which is preliminary data.</text>
</comment>
<feature type="signal peptide" evidence="1">
    <location>
        <begin position="1"/>
        <end position="21"/>
    </location>
</feature>
<dbReference type="RefSeq" id="WP_149497663.1">
    <property type="nucleotide sequence ID" value="NZ_CP141221.1"/>
</dbReference>
<keyword evidence="3" id="KW-1185">Reference proteome</keyword>
<proteinExistence type="predicted"/>
<gene>
    <name evidence="2" type="ORF">QTN89_20670</name>
</gene>
<evidence type="ECO:0000313" key="2">
    <source>
        <dbReference type="EMBL" id="MDM4017873.1"/>
    </source>
</evidence>
<accession>A0ABT7PNG9</accession>